<evidence type="ECO:0000259" key="10">
    <source>
        <dbReference type="PROSITE" id="PS50109"/>
    </source>
</evidence>
<keyword evidence="4" id="KW-0597">Phosphoprotein</keyword>
<dbReference type="InterPro" id="IPR036890">
    <property type="entry name" value="HATPase_C_sf"/>
</dbReference>
<accession>A0A511N0D9</accession>
<dbReference type="PROSITE" id="PS50109">
    <property type="entry name" value="HIS_KIN"/>
    <property type="match status" value="1"/>
</dbReference>
<dbReference type="SUPFAM" id="SSF47384">
    <property type="entry name" value="Homodimeric domain of signal transducing histidine kinase"/>
    <property type="match status" value="1"/>
</dbReference>
<dbReference type="GO" id="GO:0016020">
    <property type="term" value="C:membrane"/>
    <property type="evidence" value="ECO:0007669"/>
    <property type="project" value="UniProtKB-SubCell"/>
</dbReference>
<evidence type="ECO:0000313" key="12">
    <source>
        <dbReference type="Proteomes" id="UP000321306"/>
    </source>
</evidence>
<keyword evidence="6" id="KW-0812">Transmembrane</keyword>
<dbReference type="SUPFAM" id="SSF55874">
    <property type="entry name" value="ATPase domain of HSP90 chaperone/DNA topoisomerase II/histidine kinase"/>
    <property type="match status" value="1"/>
</dbReference>
<evidence type="ECO:0000256" key="6">
    <source>
        <dbReference type="ARBA" id="ARBA00022692"/>
    </source>
</evidence>
<dbReference type="PANTHER" id="PTHR45436:SF5">
    <property type="entry name" value="SENSOR HISTIDINE KINASE TRCS"/>
    <property type="match status" value="1"/>
</dbReference>
<keyword evidence="12" id="KW-1185">Reference proteome</keyword>
<dbReference type="InterPro" id="IPR036097">
    <property type="entry name" value="HisK_dim/P_sf"/>
</dbReference>
<evidence type="ECO:0000256" key="4">
    <source>
        <dbReference type="ARBA" id="ARBA00022553"/>
    </source>
</evidence>
<dbReference type="RefSeq" id="WP_146884166.1">
    <property type="nucleotide sequence ID" value="NZ_BJXB01000007.1"/>
</dbReference>
<evidence type="ECO:0000256" key="8">
    <source>
        <dbReference type="ARBA" id="ARBA00022989"/>
    </source>
</evidence>
<dbReference type="InterPro" id="IPR005467">
    <property type="entry name" value="His_kinase_dom"/>
</dbReference>
<keyword evidence="8" id="KW-1133">Transmembrane helix</keyword>
<dbReference type="SMART" id="SM00387">
    <property type="entry name" value="HATPase_c"/>
    <property type="match status" value="1"/>
</dbReference>
<proteinExistence type="predicted"/>
<dbReference type="PRINTS" id="PR00344">
    <property type="entry name" value="BCTRLSENSOR"/>
</dbReference>
<dbReference type="SMART" id="SM00388">
    <property type="entry name" value="HisKA"/>
    <property type="match status" value="1"/>
</dbReference>
<dbReference type="EMBL" id="BJXB01000007">
    <property type="protein sequence ID" value="GEM46350.1"/>
    <property type="molecule type" value="Genomic_DNA"/>
</dbReference>
<dbReference type="EC" id="2.7.13.3" evidence="3"/>
<evidence type="ECO:0000256" key="7">
    <source>
        <dbReference type="ARBA" id="ARBA00022777"/>
    </source>
</evidence>
<comment type="catalytic activity">
    <reaction evidence="1">
        <text>ATP + protein L-histidine = ADP + protein N-phospho-L-histidine.</text>
        <dbReference type="EC" id="2.7.13.3"/>
    </reaction>
</comment>
<evidence type="ECO:0000256" key="2">
    <source>
        <dbReference type="ARBA" id="ARBA00004370"/>
    </source>
</evidence>
<organism evidence="11 12">
    <name type="scientific">Deinococcus cellulosilyticus (strain DSM 18568 / NBRC 106333 / KACC 11606 / 5516J-15)</name>
    <dbReference type="NCBI Taxonomy" id="1223518"/>
    <lineage>
        <taxon>Bacteria</taxon>
        <taxon>Thermotogati</taxon>
        <taxon>Deinococcota</taxon>
        <taxon>Deinococci</taxon>
        <taxon>Deinococcales</taxon>
        <taxon>Deinococcaceae</taxon>
        <taxon>Deinococcus</taxon>
    </lineage>
</organism>
<dbReference type="InterPro" id="IPR004358">
    <property type="entry name" value="Sig_transdc_His_kin-like_C"/>
</dbReference>
<dbReference type="Gene3D" id="3.30.565.10">
    <property type="entry name" value="Histidine kinase-like ATPase, C-terminal domain"/>
    <property type="match status" value="1"/>
</dbReference>
<comment type="caution">
    <text evidence="11">The sequence shown here is derived from an EMBL/GenBank/DDBJ whole genome shotgun (WGS) entry which is preliminary data.</text>
</comment>
<evidence type="ECO:0000256" key="5">
    <source>
        <dbReference type="ARBA" id="ARBA00022679"/>
    </source>
</evidence>
<gene>
    <name evidence="11" type="ORF">DC3_19850</name>
</gene>
<evidence type="ECO:0000256" key="3">
    <source>
        <dbReference type="ARBA" id="ARBA00012438"/>
    </source>
</evidence>
<keyword evidence="7" id="KW-0418">Kinase</keyword>
<comment type="subcellular location">
    <subcellularLocation>
        <location evidence="2">Membrane</location>
    </subcellularLocation>
</comment>
<dbReference type="Proteomes" id="UP000321306">
    <property type="component" value="Unassembled WGS sequence"/>
</dbReference>
<name>A0A511N0D9_DEIC1</name>
<dbReference type="PANTHER" id="PTHR45436">
    <property type="entry name" value="SENSOR HISTIDINE KINASE YKOH"/>
    <property type="match status" value="1"/>
</dbReference>
<evidence type="ECO:0000256" key="9">
    <source>
        <dbReference type="ARBA" id="ARBA00023136"/>
    </source>
</evidence>
<evidence type="ECO:0000313" key="11">
    <source>
        <dbReference type="EMBL" id="GEM46350.1"/>
    </source>
</evidence>
<dbReference type="CDD" id="cd00082">
    <property type="entry name" value="HisKA"/>
    <property type="match status" value="1"/>
</dbReference>
<protein>
    <recommendedName>
        <fullName evidence="3">histidine kinase</fullName>
        <ecNumber evidence="3">2.7.13.3</ecNumber>
    </recommendedName>
</protein>
<keyword evidence="5" id="KW-0808">Transferase</keyword>
<dbReference type="InterPro" id="IPR003661">
    <property type="entry name" value="HisK_dim/P_dom"/>
</dbReference>
<dbReference type="Gene3D" id="1.10.287.130">
    <property type="match status" value="1"/>
</dbReference>
<dbReference type="AlphaFoldDB" id="A0A511N0D9"/>
<dbReference type="Pfam" id="PF00512">
    <property type="entry name" value="HisKA"/>
    <property type="match status" value="1"/>
</dbReference>
<evidence type="ECO:0000256" key="1">
    <source>
        <dbReference type="ARBA" id="ARBA00000085"/>
    </source>
</evidence>
<reference evidence="11 12" key="1">
    <citation type="submission" date="2019-07" db="EMBL/GenBank/DDBJ databases">
        <title>Whole genome shotgun sequence of Deinococcus cellulosilyticus NBRC 106333.</title>
        <authorList>
            <person name="Hosoyama A."/>
            <person name="Uohara A."/>
            <person name="Ohji S."/>
            <person name="Ichikawa N."/>
        </authorList>
    </citation>
    <scope>NUCLEOTIDE SEQUENCE [LARGE SCALE GENOMIC DNA]</scope>
    <source>
        <strain evidence="11 12">NBRC 106333</strain>
    </source>
</reference>
<dbReference type="InterPro" id="IPR003594">
    <property type="entry name" value="HATPase_dom"/>
</dbReference>
<dbReference type="InterPro" id="IPR050428">
    <property type="entry name" value="TCS_sensor_his_kinase"/>
</dbReference>
<keyword evidence="9" id="KW-0472">Membrane</keyword>
<sequence>MTLKLRILLWLTPSLLVLFLVLFFSVQRVLVASLEPLIAPSSMPFTLPIMSTLASEDTGAMQPGQAIDVRKPTVGPVAILTTQPLQYQKAIPAAVATRLEQTTGLTQGAPAYFVRADGDNLVFQAVPYQTVLELPWTLTSSLILWGVLAFLLAWGVGAWGILRSLKPLLDLGSEISTRSAENLRPLKAPLIPELKRSIDALNGLFQEMHHTLERRKQQEEAARRFAYGASHELRNPLAALRLYLEVIRASPHEKRAWDGIEAQTQRTEKLLDSLLFLARLEGQAEPQVQQVDLRSLIKEAFQGPVQGDARVQADPALLELALRNLLENAKRYATGARQIQIEPLPHEVWIWVEDEGPGIPAELRDQVFEPFVKQSSGTGLGLALVKAVAQVHRGHARAENTRTGARVGFSVGRS</sequence>
<feature type="domain" description="Histidine kinase" evidence="10">
    <location>
        <begin position="228"/>
        <end position="414"/>
    </location>
</feature>
<dbReference type="OrthoDB" id="9815750at2"/>
<dbReference type="GO" id="GO:0000155">
    <property type="term" value="F:phosphorelay sensor kinase activity"/>
    <property type="evidence" value="ECO:0007669"/>
    <property type="project" value="InterPro"/>
</dbReference>
<dbReference type="Pfam" id="PF02518">
    <property type="entry name" value="HATPase_c"/>
    <property type="match status" value="1"/>
</dbReference>